<dbReference type="GO" id="GO:0043024">
    <property type="term" value="F:ribosomal small subunit binding"/>
    <property type="evidence" value="ECO:0007669"/>
    <property type="project" value="TreeGrafter"/>
</dbReference>
<dbReference type="InterPro" id="IPR036567">
    <property type="entry name" value="RHF-like"/>
</dbReference>
<protein>
    <recommendedName>
        <fullName evidence="4">Ribosome hibernation promoting factor</fullName>
    </recommendedName>
    <alternativeName>
        <fullName evidence="5">Hibernation factor HPF</fullName>
    </alternativeName>
</protein>
<dbReference type="Pfam" id="PF02482">
    <property type="entry name" value="Ribosomal_S30AE"/>
    <property type="match status" value="1"/>
</dbReference>
<dbReference type="PANTHER" id="PTHR33231">
    <property type="entry name" value="30S RIBOSOMAL PROTEIN"/>
    <property type="match status" value="1"/>
</dbReference>
<proteinExistence type="inferred from homology"/>
<dbReference type="NCBIfam" id="TIGR00741">
    <property type="entry name" value="yfiA"/>
    <property type="match status" value="1"/>
</dbReference>
<dbReference type="Proteomes" id="UP000739565">
    <property type="component" value="Unassembled WGS sequence"/>
</dbReference>
<accession>A0A953N7X2</accession>
<keyword evidence="1" id="KW-0810">Translation regulation</keyword>
<evidence type="ECO:0000256" key="5">
    <source>
        <dbReference type="ARBA" id="ARBA00041319"/>
    </source>
</evidence>
<organism evidence="6 7">
    <name type="scientific">Zwartia hollandica</name>
    <dbReference type="NCBI Taxonomy" id="324606"/>
    <lineage>
        <taxon>Bacteria</taxon>
        <taxon>Pseudomonadati</taxon>
        <taxon>Pseudomonadota</taxon>
        <taxon>Betaproteobacteria</taxon>
        <taxon>Burkholderiales</taxon>
        <taxon>Alcaligenaceae</taxon>
        <taxon>Zwartia</taxon>
    </lineage>
</organism>
<dbReference type="PANTHER" id="PTHR33231:SF1">
    <property type="entry name" value="30S RIBOSOMAL PROTEIN"/>
    <property type="match status" value="1"/>
</dbReference>
<dbReference type="InterPro" id="IPR003489">
    <property type="entry name" value="RHF/RaiA"/>
</dbReference>
<name>A0A953N7X2_9BURK</name>
<gene>
    <name evidence="6" type="primary">raiA</name>
    <name evidence="6" type="ORF">KZZ10_03970</name>
</gene>
<dbReference type="InterPro" id="IPR050574">
    <property type="entry name" value="HPF/YfiA_ribosome-assoc"/>
</dbReference>
<keyword evidence="7" id="KW-1185">Reference proteome</keyword>
<dbReference type="GO" id="GO:0022627">
    <property type="term" value="C:cytosolic small ribosomal subunit"/>
    <property type="evidence" value="ECO:0007669"/>
    <property type="project" value="TreeGrafter"/>
</dbReference>
<dbReference type="Gene3D" id="3.30.160.100">
    <property type="entry name" value="Ribosome hibernation promotion factor-like"/>
    <property type="match status" value="1"/>
</dbReference>
<dbReference type="SUPFAM" id="SSF69754">
    <property type="entry name" value="Ribosome binding protein Y (YfiA homologue)"/>
    <property type="match status" value="1"/>
</dbReference>
<evidence type="ECO:0000256" key="4">
    <source>
        <dbReference type="ARBA" id="ARBA00041148"/>
    </source>
</evidence>
<evidence type="ECO:0000313" key="7">
    <source>
        <dbReference type="Proteomes" id="UP000739565"/>
    </source>
</evidence>
<evidence type="ECO:0000256" key="2">
    <source>
        <dbReference type="ARBA" id="ARBA00038434"/>
    </source>
</evidence>
<dbReference type="RefSeq" id="WP_259660211.1">
    <property type="nucleotide sequence ID" value="NZ_JAHXRI010000006.1"/>
</dbReference>
<comment type="subunit">
    <text evidence="3">Associates exclusively with 100S ribosomes, which are dimers of 70S ribosomes.</text>
</comment>
<sequence>MNLNITGHHLDVTPAIREYIQTKMARVLRHFDHVIGTQVMLSVEPLKHHAEITLHVRGKDIHCEASEQNLYASIDLLIDKVDRKVLQYKARTQDHHHLAPKRQAFETA</sequence>
<dbReference type="FunFam" id="3.30.160.100:FF:000001">
    <property type="entry name" value="Ribosome hibernation promoting factor"/>
    <property type="match status" value="1"/>
</dbReference>
<evidence type="ECO:0000256" key="1">
    <source>
        <dbReference type="ARBA" id="ARBA00022845"/>
    </source>
</evidence>
<dbReference type="EMBL" id="JAHXRI010000006">
    <property type="protein sequence ID" value="MBZ1349794.1"/>
    <property type="molecule type" value="Genomic_DNA"/>
</dbReference>
<comment type="caution">
    <text evidence="6">The sequence shown here is derived from an EMBL/GenBank/DDBJ whole genome shotgun (WGS) entry which is preliminary data.</text>
</comment>
<dbReference type="GO" id="GO:0045900">
    <property type="term" value="P:negative regulation of translational elongation"/>
    <property type="evidence" value="ECO:0007669"/>
    <property type="project" value="TreeGrafter"/>
</dbReference>
<reference evidence="6" key="1">
    <citation type="submission" date="2021-07" db="EMBL/GenBank/DDBJ databases">
        <title>New genus and species of the family Alcaligenaceae.</title>
        <authorList>
            <person name="Hahn M.W."/>
        </authorList>
    </citation>
    <scope>NUCLEOTIDE SEQUENCE</scope>
    <source>
        <strain evidence="6">LF4-65</strain>
    </source>
</reference>
<evidence type="ECO:0000313" key="6">
    <source>
        <dbReference type="EMBL" id="MBZ1349794.1"/>
    </source>
</evidence>
<dbReference type="CDD" id="cd00552">
    <property type="entry name" value="RaiA"/>
    <property type="match status" value="1"/>
</dbReference>
<dbReference type="AlphaFoldDB" id="A0A953N7X2"/>
<comment type="similarity">
    <text evidence="2">Belongs to the HPF/YfiA ribosome-associated protein family. Short HPF subfamily.</text>
</comment>
<evidence type="ECO:0000256" key="3">
    <source>
        <dbReference type="ARBA" id="ARBA00038695"/>
    </source>
</evidence>